<feature type="transmembrane region" description="Helical" evidence="1">
    <location>
        <begin position="6"/>
        <end position="24"/>
    </location>
</feature>
<accession>A0ABV6NKY3</accession>
<proteinExistence type="predicted"/>
<keyword evidence="1" id="KW-1133">Transmembrane helix</keyword>
<reference evidence="2 3" key="1">
    <citation type="submission" date="2024-09" db="EMBL/GenBank/DDBJ databases">
        <authorList>
            <person name="Sun Q."/>
            <person name="Mori K."/>
        </authorList>
    </citation>
    <scope>NUCLEOTIDE SEQUENCE [LARGE SCALE GENOMIC DNA]</scope>
    <source>
        <strain evidence="2 3">NCAIM B.02301</strain>
    </source>
</reference>
<evidence type="ECO:0000313" key="3">
    <source>
        <dbReference type="Proteomes" id="UP001589833"/>
    </source>
</evidence>
<organism evidence="2 3">
    <name type="scientific">Halalkalibacter alkalisediminis</name>
    <dbReference type="NCBI Taxonomy" id="935616"/>
    <lineage>
        <taxon>Bacteria</taxon>
        <taxon>Bacillati</taxon>
        <taxon>Bacillota</taxon>
        <taxon>Bacilli</taxon>
        <taxon>Bacillales</taxon>
        <taxon>Bacillaceae</taxon>
        <taxon>Halalkalibacter</taxon>
    </lineage>
</organism>
<keyword evidence="3" id="KW-1185">Reference proteome</keyword>
<name>A0ABV6NKY3_9BACI</name>
<evidence type="ECO:0000313" key="2">
    <source>
        <dbReference type="EMBL" id="MFC0561420.1"/>
    </source>
</evidence>
<comment type="caution">
    <text evidence="2">The sequence shown here is derived from an EMBL/GenBank/DDBJ whole genome shotgun (WGS) entry which is preliminary data.</text>
</comment>
<dbReference type="RefSeq" id="WP_273847867.1">
    <property type="nucleotide sequence ID" value="NZ_JAQQWT010000038.1"/>
</dbReference>
<feature type="transmembrane region" description="Helical" evidence="1">
    <location>
        <begin position="31"/>
        <end position="49"/>
    </location>
</feature>
<dbReference type="EMBL" id="JBHLTR010000058">
    <property type="protein sequence ID" value="MFC0561420.1"/>
    <property type="molecule type" value="Genomic_DNA"/>
</dbReference>
<protein>
    <submittedName>
        <fullName evidence="2">Uncharacterized protein</fullName>
    </submittedName>
</protein>
<evidence type="ECO:0000256" key="1">
    <source>
        <dbReference type="SAM" id="Phobius"/>
    </source>
</evidence>
<gene>
    <name evidence="2" type="ORF">ACFFH4_21090</name>
</gene>
<keyword evidence="1" id="KW-0812">Transmembrane</keyword>
<sequence>MGEKIILLIILYTAILLYDGPELFETKRVRLIYGLTMVPVFYLSLIYVFDLGWPNFYSLIEFIYAEPAKRIVEVFENNASFILTMREGLK</sequence>
<keyword evidence="1" id="KW-0472">Membrane</keyword>
<dbReference type="Proteomes" id="UP001589833">
    <property type="component" value="Unassembled WGS sequence"/>
</dbReference>